<dbReference type="SUPFAM" id="SSF52266">
    <property type="entry name" value="SGNH hydrolase"/>
    <property type="match status" value="1"/>
</dbReference>
<proteinExistence type="predicted"/>
<organism evidence="2 3">
    <name type="scientific">Kribbella italica</name>
    <dbReference type="NCBI Taxonomy" id="1540520"/>
    <lineage>
        <taxon>Bacteria</taxon>
        <taxon>Bacillati</taxon>
        <taxon>Actinomycetota</taxon>
        <taxon>Actinomycetes</taxon>
        <taxon>Propionibacteriales</taxon>
        <taxon>Kribbellaceae</taxon>
        <taxon>Kribbella</taxon>
    </lineage>
</organism>
<dbReference type="EMBL" id="JACHMY010000001">
    <property type="protein sequence ID" value="MBB5835908.1"/>
    <property type="molecule type" value="Genomic_DNA"/>
</dbReference>
<dbReference type="InterPro" id="IPR013830">
    <property type="entry name" value="SGNH_hydro"/>
</dbReference>
<sequence length="461" mass="48608">MSLTALGLTAAESTATAAPLEATQTTADNWVGSWSATPMTPLGPDNTLGMPLTFVNQTLRQIVRPHLSGEVARVRLTNRYGTQPITFQDAKIAKQVPGTDNLPAGLGLPPLPTSITDFPGQLVSAATLAGAVQGAAFVPGSSKPLTFGGATSVTIPAGQDRYSDPVPFAVRALENLVIDFYVPNLTGASTQHTIGNQINYLALGNVSGVNPVLPLTSVPFLPSGISYYFLSGVDVVGAPTARSVVTLGNSLTDGLMSTINANNRYPDFLTERLQNSAAYKDVSVLNEGVAGQRLLFSNIGPSTLNSLDLNVLSRPDVKYIVLETGINDLANPPFIGIPGRHPEPITAQQVINGMQQVITAAHARGIKVYATTITPAGDLTRPARGLFTTYSLPDVVAKRLAVNNWIRTSGAADAVIDFDATIRDPLNTNSLRIPFASVDNLHPNDAGYKLLADSIDLSLFN</sequence>
<dbReference type="InterPro" id="IPR036514">
    <property type="entry name" value="SGNH_hydro_sf"/>
</dbReference>
<dbReference type="RefSeq" id="WP_184795495.1">
    <property type="nucleotide sequence ID" value="NZ_JACHMY010000001.1"/>
</dbReference>
<dbReference type="PANTHER" id="PTHR43784">
    <property type="entry name" value="GDSL-LIKE LIPASE/ACYLHYDROLASE, PUTATIVE (AFU_ORTHOLOGUE AFUA_2G00820)-RELATED"/>
    <property type="match status" value="1"/>
</dbReference>
<gene>
    <name evidence="2" type="ORF">HDA39_002642</name>
</gene>
<protein>
    <submittedName>
        <fullName evidence="2">Lysophospholipase L1-like esterase</fullName>
    </submittedName>
</protein>
<dbReference type="AlphaFoldDB" id="A0A7W9MUF8"/>
<name>A0A7W9MUF8_9ACTN</name>
<accession>A0A7W9MUF8</accession>
<dbReference type="PANTHER" id="PTHR43784:SF2">
    <property type="entry name" value="GDSL-LIKE LIPASE_ACYLHYDROLASE, PUTATIVE (AFU_ORTHOLOGUE AFUA_2G00820)-RELATED"/>
    <property type="match status" value="1"/>
</dbReference>
<comment type="caution">
    <text evidence="2">The sequence shown here is derived from an EMBL/GenBank/DDBJ whole genome shotgun (WGS) entry which is preliminary data.</text>
</comment>
<keyword evidence="3" id="KW-1185">Reference proteome</keyword>
<evidence type="ECO:0000313" key="2">
    <source>
        <dbReference type="EMBL" id="MBB5835908.1"/>
    </source>
</evidence>
<dbReference type="Gene3D" id="3.40.50.1110">
    <property type="entry name" value="SGNH hydrolase"/>
    <property type="match status" value="1"/>
</dbReference>
<dbReference type="Pfam" id="PF13472">
    <property type="entry name" value="Lipase_GDSL_2"/>
    <property type="match status" value="1"/>
</dbReference>
<evidence type="ECO:0000259" key="1">
    <source>
        <dbReference type="Pfam" id="PF13472"/>
    </source>
</evidence>
<reference evidence="2 3" key="1">
    <citation type="submission" date="2020-08" db="EMBL/GenBank/DDBJ databases">
        <title>Sequencing the genomes of 1000 actinobacteria strains.</title>
        <authorList>
            <person name="Klenk H.-P."/>
        </authorList>
    </citation>
    <scope>NUCLEOTIDE SEQUENCE [LARGE SCALE GENOMIC DNA]</scope>
    <source>
        <strain evidence="2 3">DSM 28967</strain>
    </source>
</reference>
<dbReference type="Proteomes" id="UP000549971">
    <property type="component" value="Unassembled WGS sequence"/>
</dbReference>
<feature type="domain" description="SGNH hydrolase-type esterase" evidence="1">
    <location>
        <begin position="247"/>
        <end position="450"/>
    </location>
</feature>
<dbReference type="InterPro" id="IPR053140">
    <property type="entry name" value="GDSL_Rv0518-like"/>
</dbReference>
<evidence type="ECO:0000313" key="3">
    <source>
        <dbReference type="Proteomes" id="UP000549971"/>
    </source>
</evidence>